<dbReference type="AlphaFoldDB" id="A0AAD0YU60"/>
<sequence>MTLNLFGKLDGIEENILHRKFKLLRDNPALDGERKVVTSWTEGFVDRDNKIVKEFQTTFHSSFWEFYLHKVFKEAGFVIDFSQDRPDFIIKSPIGLNIEAVVSNIRQGGKGEENRNMDNILSMLEPPHLQENYNEFLDEAIVRNSNAILSKSKKYVNGYANCEWVDRETPFVIALSSYGQIDYGREYYYPLLALLYGLYFIPSKNGFSTVTEITKPNTTSTIPVGLFNDNSFEHISAVIFSCTTTLGKLTSLSISQSLSSLQLNTVLNVRQDYEPPIYKTQMVDPDNPEELSDGLFIFHNPFAKKKISKEIFAATNILQLTFEDRVLAAEGENLPIVARLNMPKYLFNKFIPIDVDKKFNRR</sequence>
<gene>
    <name evidence="1" type="ORF">EG352_05230</name>
</gene>
<reference evidence="1 2" key="1">
    <citation type="submission" date="2018-11" db="EMBL/GenBank/DDBJ databases">
        <title>Proposal to divide the Flavobacteriaceae and reorganize its genera based on Amino Acid Identity values calculated from whole genome sequences.</title>
        <authorList>
            <person name="Nicholson A.C."/>
            <person name="Gulvik C.A."/>
            <person name="Whitney A.M."/>
            <person name="Humrighouse B.W."/>
            <person name="Bell M."/>
            <person name="Holmes B."/>
            <person name="Steigerwalt A.G."/>
            <person name="Villarma A."/>
            <person name="Sheth M."/>
            <person name="Batra D."/>
            <person name="Pryor J."/>
            <person name="Bernardet J.-F."/>
            <person name="Hugo C."/>
            <person name="Kampfer P."/>
            <person name="Newman J."/>
            <person name="McQuiston J.R."/>
        </authorList>
    </citation>
    <scope>NUCLEOTIDE SEQUENCE [LARGE SCALE GENOMIC DNA]</scope>
    <source>
        <strain evidence="1 2">H5559</strain>
    </source>
</reference>
<dbReference type="EMBL" id="CP033930">
    <property type="protein sequence ID" value="AZB17212.1"/>
    <property type="molecule type" value="Genomic_DNA"/>
</dbReference>
<protein>
    <recommendedName>
        <fullName evidence="3">Glycosaminoglycan attachment site</fullName>
    </recommendedName>
</protein>
<name>A0AAD0YU60_CHRID</name>
<dbReference type="RefSeq" id="WP_123861332.1">
    <property type="nucleotide sequence ID" value="NZ_CP033930.1"/>
</dbReference>
<evidence type="ECO:0000313" key="2">
    <source>
        <dbReference type="Proteomes" id="UP000269015"/>
    </source>
</evidence>
<accession>A0AAD0YU60</accession>
<dbReference type="Proteomes" id="UP000269015">
    <property type="component" value="Chromosome"/>
</dbReference>
<organism evidence="1 2">
    <name type="scientific">Chryseobacterium indologenes</name>
    <name type="common">Flavobacterium indologenes</name>
    <dbReference type="NCBI Taxonomy" id="253"/>
    <lineage>
        <taxon>Bacteria</taxon>
        <taxon>Pseudomonadati</taxon>
        <taxon>Bacteroidota</taxon>
        <taxon>Flavobacteriia</taxon>
        <taxon>Flavobacteriales</taxon>
        <taxon>Weeksellaceae</taxon>
        <taxon>Chryseobacterium group</taxon>
        <taxon>Chryseobacterium</taxon>
    </lineage>
</organism>
<proteinExistence type="predicted"/>
<evidence type="ECO:0008006" key="3">
    <source>
        <dbReference type="Google" id="ProtNLM"/>
    </source>
</evidence>
<evidence type="ECO:0000313" key="1">
    <source>
        <dbReference type="EMBL" id="AZB17212.1"/>
    </source>
</evidence>